<proteinExistence type="predicted"/>
<evidence type="ECO:0000313" key="1">
    <source>
        <dbReference type="EMBL" id="ABI86745.1"/>
    </source>
</evidence>
<reference evidence="1" key="1">
    <citation type="submission" date="2009-01" db="EMBL/GenBank/DDBJ databases">
        <title>Complete sequence of Chromosome 1 of Burkholderia cepacia AMMD.</title>
        <authorList>
            <consortium name="US DOE Joint Genome Institute"/>
            <person name="Copeland A."/>
            <person name="Lucas S."/>
            <person name="Lapidus A."/>
            <person name="Barry K."/>
            <person name="Detter J.C."/>
            <person name="Glavina del Rio T."/>
            <person name="Hammon N."/>
            <person name="Israni S."/>
            <person name="Pitluck S."/>
            <person name="Bruce D."/>
            <person name="Chain P."/>
            <person name="Malfatti S."/>
            <person name="Shin M."/>
            <person name="Vergez L."/>
            <person name="Schmutz J."/>
            <person name="Larimer F."/>
            <person name="Land M."/>
            <person name="Hauser L."/>
            <person name="Kyrpides N."/>
            <person name="Kim E."/>
            <person name="Parke J."/>
            <person name="Coenye T."/>
            <person name="Konstantinidis K."/>
            <person name="Ramette A."/>
            <person name="Tiedje J."/>
            <person name="Richardson P."/>
        </authorList>
    </citation>
    <scope>NUCLEOTIDE SEQUENCE [LARGE SCALE GENOMIC DNA]</scope>
    <source>
        <strain evidence="1">AMMD</strain>
    </source>
</reference>
<dbReference type="Proteomes" id="UP000000662">
    <property type="component" value="Chromosome 1"/>
</dbReference>
<keyword evidence="2" id="KW-1185">Reference proteome</keyword>
<dbReference type="AlphaFoldDB" id="Q0BGH8"/>
<accession>Q0BGH8</accession>
<evidence type="ECO:0000313" key="2">
    <source>
        <dbReference type="Proteomes" id="UP000000662"/>
    </source>
</evidence>
<dbReference type="KEGG" id="bam:Bamb_1187"/>
<organism evidence="1 2">
    <name type="scientific">Burkholderia ambifaria (strain ATCC BAA-244 / DSM 16087 / CCUG 44356 / LMG 19182 / AMMD)</name>
    <name type="common">Burkholderia cepacia (strain AMMD)</name>
    <dbReference type="NCBI Taxonomy" id="339670"/>
    <lineage>
        <taxon>Bacteria</taxon>
        <taxon>Pseudomonadati</taxon>
        <taxon>Pseudomonadota</taxon>
        <taxon>Betaproteobacteria</taxon>
        <taxon>Burkholderiales</taxon>
        <taxon>Burkholderiaceae</taxon>
        <taxon>Burkholderia</taxon>
        <taxon>Burkholderia cepacia complex</taxon>
    </lineage>
</organism>
<sequence>MMLASYSIDLLFNEFPRFVKTCVRSFATSLDPQDLENARRSLTRQIYHASNGAMYEPTAALHRLLDSAYIADDVPIGLVEFPAPALRVVPNSAWQGYRDDGVRAIVLFRRRLESGTTTGDQLRMVTWQEFSSGDFRTQLITYPVDESDRTVKQILEDLNSQCAPEKREADLAYWQQVFEYVVKLILYLKLPDAHVEADLA</sequence>
<gene>
    <name evidence="1" type="ordered locus">Bamb_1187</name>
</gene>
<dbReference type="EMBL" id="CP000440">
    <property type="protein sequence ID" value="ABI86745.1"/>
    <property type="molecule type" value="Genomic_DNA"/>
</dbReference>
<name>Q0BGH8_BURCM</name>
<protein>
    <submittedName>
        <fullName evidence="1">Uncharacterized protein</fullName>
    </submittedName>
</protein>